<evidence type="ECO:0000313" key="3">
    <source>
        <dbReference type="Proteomes" id="UP000199514"/>
    </source>
</evidence>
<keyword evidence="1" id="KW-0732">Signal</keyword>
<dbReference type="RefSeq" id="WP_091515122.1">
    <property type="nucleotide sequence ID" value="NZ_FOLE01000010.1"/>
</dbReference>
<dbReference type="PROSITE" id="PS51257">
    <property type="entry name" value="PROKAR_LIPOPROTEIN"/>
    <property type="match status" value="1"/>
</dbReference>
<keyword evidence="3" id="KW-1185">Reference proteome</keyword>
<feature type="chain" id="PRO_5011715741" description="Lipoprotein" evidence="1">
    <location>
        <begin position="22"/>
        <end position="202"/>
    </location>
</feature>
<organism evidence="2 3">
    <name type="scientific">Flexibacter flexilis DSM 6793</name>
    <dbReference type="NCBI Taxonomy" id="927664"/>
    <lineage>
        <taxon>Bacteria</taxon>
        <taxon>Pseudomonadati</taxon>
        <taxon>Bacteroidota</taxon>
        <taxon>Cytophagia</taxon>
        <taxon>Cytophagales</taxon>
        <taxon>Flexibacteraceae</taxon>
        <taxon>Flexibacter</taxon>
    </lineage>
</organism>
<name>A0A1I1M9C6_9BACT</name>
<feature type="signal peptide" evidence="1">
    <location>
        <begin position="1"/>
        <end position="21"/>
    </location>
</feature>
<dbReference type="AlphaFoldDB" id="A0A1I1M9C6"/>
<dbReference type="Proteomes" id="UP000199514">
    <property type="component" value="Unassembled WGS sequence"/>
</dbReference>
<sequence>MQKIFVLLCLVVMSVSCGVLSNSSQQPTESGKIEYKHHKPAFKMDFYGDYQFNKFTLKDLPTAADYRAFLKKDLQKNKGKAALRANTFVEPFFHCMGILYAKPLQMKKLKNELLSDKDLQLTNLTQDSIVYNTTGQTIYSISYIILDKKTATKYAHREYFVAADTKTLRLIWVGTEDKNWNLENETKEIFQSFICYNFMINS</sequence>
<evidence type="ECO:0008006" key="4">
    <source>
        <dbReference type="Google" id="ProtNLM"/>
    </source>
</evidence>
<proteinExistence type="predicted"/>
<protein>
    <recommendedName>
        <fullName evidence="4">Lipoprotein</fullName>
    </recommendedName>
</protein>
<accession>A0A1I1M9C6</accession>
<evidence type="ECO:0000256" key="1">
    <source>
        <dbReference type="SAM" id="SignalP"/>
    </source>
</evidence>
<evidence type="ECO:0000313" key="2">
    <source>
        <dbReference type="EMBL" id="SFC82021.1"/>
    </source>
</evidence>
<gene>
    <name evidence="2" type="ORF">SAMN05421780_11089</name>
</gene>
<reference evidence="2 3" key="1">
    <citation type="submission" date="2016-10" db="EMBL/GenBank/DDBJ databases">
        <authorList>
            <person name="de Groot N.N."/>
        </authorList>
    </citation>
    <scope>NUCLEOTIDE SEQUENCE [LARGE SCALE GENOMIC DNA]</scope>
    <source>
        <strain evidence="2 3">DSM 6793</strain>
    </source>
</reference>
<dbReference type="EMBL" id="FOLE01000010">
    <property type="protein sequence ID" value="SFC82021.1"/>
    <property type="molecule type" value="Genomic_DNA"/>
</dbReference>